<dbReference type="InterPro" id="IPR019587">
    <property type="entry name" value="Polyketide_cyclase/dehydratase"/>
</dbReference>
<dbReference type="SMART" id="SM00871">
    <property type="entry name" value="AraC_E_bind"/>
    <property type="match status" value="1"/>
</dbReference>
<dbReference type="InterPro" id="IPR023393">
    <property type="entry name" value="START-like_dom_sf"/>
</dbReference>
<organism evidence="2 3">
    <name type="scientific">Roseiconus nitratireducens</name>
    <dbReference type="NCBI Taxonomy" id="2605748"/>
    <lineage>
        <taxon>Bacteria</taxon>
        <taxon>Pseudomonadati</taxon>
        <taxon>Planctomycetota</taxon>
        <taxon>Planctomycetia</taxon>
        <taxon>Pirellulales</taxon>
        <taxon>Pirellulaceae</taxon>
        <taxon>Roseiconus</taxon>
    </lineage>
</organism>
<dbReference type="CDD" id="cd07818">
    <property type="entry name" value="SRPBCC_1"/>
    <property type="match status" value="1"/>
</dbReference>
<dbReference type="Gene3D" id="3.30.530.20">
    <property type="match status" value="1"/>
</dbReference>
<keyword evidence="3" id="KW-1185">Reference proteome</keyword>
<dbReference type="EMBL" id="VWOX01000027">
    <property type="protein sequence ID" value="KAA5538691.1"/>
    <property type="molecule type" value="Genomic_DNA"/>
</dbReference>
<dbReference type="SUPFAM" id="SSF55136">
    <property type="entry name" value="Probable bacterial effector-binding domain"/>
    <property type="match status" value="1"/>
</dbReference>
<gene>
    <name evidence="2" type="ORF">FYK55_26620</name>
</gene>
<comment type="caution">
    <text evidence="2">The sequence shown here is derived from an EMBL/GenBank/DDBJ whole genome shotgun (WGS) entry which is preliminary data.</text>
</comment>
<dbReference type="SUPFAM" id="SSF55961">
    <property type="entry name" value="Bet v1-like"/>
    <property type="match status" value="1"/>
</dbReference>
<dbReference type="Gene3D" id="3.20.80.10">
    <property type="entry name" value="Regulatory factor, effector binding domain"/>
    <property type="match status" value="1"/>
</dbReference>
<dbReference type="AlphaFoldDB" id="A0A5M6CTZ3"/>
<dbReference type="InterPro" id="IPR011256">
    <property type="entry name" value="Reg_factor_effector_dom_sf"/>
</dbReference>
<evidence type="ECO:0000259" key="1">
    <source>
        <dbReference type="SMART" id="SM00871"/>
    </source>
</evidence>
<evidence type="ECO:0000313" key="2">
    <source>
        <dbReference type="EMBL" id="KAA5538691.1"/>
    </source>
</evidence>
<protein>
    <recommendedName>
        <fullName evidence="1">AraC effector-binding domain-containing protein</fullName>
    </recommendedName>
</protein>
<evidence type="ECO:0000313" key="3">
    <source>
        <dbReference type="Proteomes" id="UP000324479"/>
    </source>
</evidence>
<proteinExistence type="predicted"/>
<sequence>MPAMNVSRSIQIKSDPQTVYRTFSDFGTWPDWSPWLLAEPQAEVNFSDRPDQVGGSYRWDGAVVGAGSMTHRQLNPPDAAGMASIQDELCFTRPWKSTSSVRFQLTPADAGQATDVRWEMNGKLPWFLFWMKSMMESLVGMDYDRGLRMAKALIETGSVDSETDVVGIEHLPHQRVVGLAAKTTLPNIGVSVSQTLTQTLKVFQEASLPCGGQWASVYHDLCLKTGRVSYTCGMIVSDTMETPSTLNQADLPGCEAMHVKHTGSYEFLGNAWFAAYQHLQAGKRKPNRKLSAWEVYEGDPAELAPEERITHVYIPVK</sequence>
<feature type="domain" description="AraC effector-binding" evidence="1">
    <location>
        <begin position="164"/>
        <end position="317"/>
    </location>
</feature>
<name>A0A5M6CTZ3_9BACT</name>
<dbReference type="InterPro" id="IPR029442">
    <property type="entry name" value="GyrI-like"/>
</dbReference>
<dbReference type="Pfam" id="PF10604">
    <property type="entry name" value="Polyketide_cyc2"/>
    <property type="match status" value="1"/>
</dbReference>
<reference evidence="2 3" key="1">
    <citation type="submission" date="2019-08" db="EMBL/GenBank/DDBJ databases">
        <authorList>
            <person name="Dhanesh K."/>
            <person name="Kumar G."/>
            <person name="Sasikala C."/>
            <person name="Venkata Ramana C."/>
        </authorList>
    </citation>
    <scope>NUCLEOTIDE SEQUENCE [LARGE SCALE GENOMIC DNA]</scope>
    <source>
        <strain evidence="2 3">JC645</strain>
    </source>
</reference>
<accession>A0A5M6CTZ3</accession>
<dbReference type="Proteomes" id="UP000324479">
    <property type="component" value="Unassembled WGS sequence"/>
</dbReference>
<dbReference type="InterPro" id="IPR010499">
    <property type="entry name" value="AraC_E-bd"/>
</dbReference>
<dbReference type="Pfam" id="PF06445">
    <property type="entry name" value="GyrI-like"/>
    <property type="match status" value="1"/>
</dbReference>